<comment type="caution">
    <text evidence="2">The sequence shown here is derived from an EMBL/GenBank/DDBJ whole genome shotgun (WGS) entry which is preliminary data.</text>
</comment>
<dbReference type="PANTHER" id="PTHR40943:SF1">
    <property type="entry name" value="CYTOPLASMIC PROTEIN"/>
    <property type="match status" value="1"/>
</dbReference>
<dbReference type="PANTHER" id="PTHR40943">
    <property type="entry name" value="CYTOPLASMIC PROTEIN-RELATED"/>
    <property type="match status" value="1"/>
</dbReference>
<dbReference type="Pfam" id="PF05899">
    <property type="entry name" value="Cupin_3"/>
    <property type="match status" value="1"/>
</dbReference>
<feature type="domain" description="(S)-ureidoglycine aminohydrolase cupin" evidence="1">
    <location>
        <begin position="41"/>
        <end position="113"/>
    </location>
</feature>
<dbReference type="InterPro" id="IPR011051">
    <property type="entry name" value="RmlC_Cupin_sf"/>
</dbReference>
<evidence type="ECO:0000313" key="3">
    <source>
        <dbReference type="Proteomes" id="UP000781958"/>
    </source>
</evidence>
<gene>
    <name evidence="2" type="ORF">J2851_004781</name>
</gene>
<name>A0ABS4SQX6_9PROT</name>
<dbReference type="Gene3D" id="2.60.120.10">
    <property type="entry name" value="Jelly Rolls"/>
    <property type="match status" value="1"/>
</dbReference>
<dbReference type="EMBL" id="JAGINP010000019">
    <property type="protein sequence ID" value="MBP2294978.1"/>
    <property type="molecule type" value="Genomic_DNA"/>
</dbReference>
<dbReference type="Proteomes" id="UP000781958">
    <property type="component" value="Unassembled WGS sequence"/>
</dbReference>
<organism evidence="2 3">
    <name type="scientific">Azospirillum rugosum</name>
    <dbReference type="NCBI Taxonomy" id="416170"/>
    <lineage>
        <taxon>Bacteria</taxon>
        <taxon>Pseudomonadati</taxon>
        <taxon>Pseudomonadota</taxon>
        <taxon>Alphaproteobacteria</taxon>
        <taxon>Rhodospirillales</taxon>
        <taxon>Azospirillaceae</taxon>
        <taxon>Azospirillum</taxon>
    </lineage>
</organism>
<dbReference type="SUPFAM" id="SSF51182">
    <property type="entry name" value="RmlC-like cupins"/>
    <property type="match status" value="1"/>
</dbReference>
<evidence type="ECO:0000313" key="2">
    <source>
        <dbReference type="EMBL" id="MBP2294978.1"/>
    </source>
</evidence>
<dbReference type="RefSeq" id="WP_209769340.1">
    <property type="nucleotide sequence ID" value="NZ_JAGINP010000019.1"/>
</dbReference>
<dbReference type="InterPro" id="IPR008579">
    <property type="entry name" value="UGlyAH_Cupin_dom"/>
</dbReference>
<reference evidence="2 3" key="1">
    <citation type="submission" date="2021-03" db="EMBL/GenBank/DDBJ databases">
        <title>Genomic Encyclopedia of Type Strains, Phase III (KMG-III): the genomes of soil and plant-associated and newly described type strains.</title>
        <authorList>
            <person name="Whitman W."/>
        </authorList>
    </citation>
    <scope>NUCLEOTIDE SEQUENCE [LARGE SCALE GENOMIC DNA]</scope>
    <source>
        <strain evidence="2 3">IMMIB AFH-6</strain>
    </source>
</reference>
<keyword evidence="3" id="KW-1185">Reference proteome</keyword>
<sequence length="120" mass="12985">MSTLTVIENTADADVFTSSKLYPTAIAPTTPEVRVHVVHRSEDTGHTAGVWELTVGKCRLERTVDEVFVLLSGVWVLTADDGTVTTLRAGDTALLPKGWKGIGEVVETVRKVYATFPSRA</sequence>
<dbReference type="InterPro" id="IPR014710">
    <property type="entry name" value="RmlC-like_jellyroll"/>
</dbReference>
<accession>A0ABS4SQX6</accession>
<protein>
    <submittedName>
        <fullName evidence="2">Cupin superfamily protein</fullName>
    </submittedName>
</protein>
<evidence type="ECO:0000259" key="1">
    <source>
        <dbReference type="Pfam" id="PF05899"/>
    </source>
</evidence>
<proteinExistence type="predicted"/>